<evidence type="ECO:0000313" key="3">
    <source>
        <dbReference type="EMBL" id="QDY66050.1"/>
    </source>
</evidence>
<dbReference type="OrthoDB" id="4942035at2"/>
<proteinExistence type="predicted"/>
<feature type="transmembrane region" description="Helical" evidence="1">
    <location>
        <begin position="143"/>
        <end position="166"/>
    </location>
</feature>
<evidence type="ECO:0000313" key="6">
    <source>
        <dbReference type="Proteomes" id="UP001060018"/>
    </source>
</evidence>
<sequence length="168" mass="18121">MAEPAEASQLRRRSFIFAGLYLFFLAWIILFKLALPHLGSGELRSIKLLPFIADARFAASGLKESLVNLLLFIPIGLNLRLLWPRLRWVQAAAAGLGLSLLLEILQYTLAVGSSDTSDLATNVAGCLLGFAAAGRLEPLRRICAWIGIAMTVLALAFIASPIRFAAAG</sequence>
<accession>A0A5B8IVX4</accession>
<organism evidence="4 6">
    <name type="scientific">Glutamicibacter halophytocola</name>
    <dbReference type="NCBI Taxonomy" id="1933880"/>
    <lineage>
        <taxon>Bacteria</taxon>
        <taxon>Bacillati</taxon>
        <taxon>Actinomycetota</taxon>
        <taxon>Actinomycetes</taxon>
        <taxon>Micrococcales</taxon>
        <taxon>Micrococcaceae</taxon>
        <taxon>Glutamicibacter</taxon>
    </lineage>
</organism>
<dbReference type="InterPro" id="IPR006976">
    <property type="entry name" value="VanZ-like"/>
</dbReference>
<name>A0A5B8IVX4_9MICC</name>
<keyword evidence="1" id="KW-1133">Transmembrane helix</keyword>
<feature type="transmembrane region" description="Helical" evidence="1">
    <location>
        <begin position="66"/>
        <end position="83"/>
    </location>
</feature>
<dbReference type="InterPro" id="IPR053150">
    <property type="entry name" value="Teicoplanin_resist-assoc"/>
</dbReference>
<keyword evidence="5" id="KW-1185">Reference proteome</keyword>
<evidence type="ECO:0000256" key="1">
    <source>
        <dbReference type="SAM" id="Phobius"/>
    </source>
</evidence>
<dbReference type="KEGG" id="gar:AOZ07_12995"/>
<dbReference type="Proteomes" id="UP000320717">
    <property type="component" value="Chromosome"/>
</dbReference>
<evidence type="ECO:0000259" key="2">
    <source>
        <dbReference type="Pfam" id="PF04892"/>
    </source>
</evidence>
<dbReference type="PANTHER" id="PTHR36834:SF1">
    <property type="entry name" value="INTEGRAL MEMBRANE PROTEIN"/>
    <property type="match status" value="1"/>
</dbReference>
<dbReference type="Proteomes" id="UP001060018">
    <property type="component" value="Chromosome"/>
</dbReference>
<feature type="transmembrane region" description="Helical" evidence="1">
    <location>
        <begin position="15"/>
        <end position="35"/>
    </location>
</feature>
<reference evidence="4" key="2">
    <citation type="journal article" date="2022" name="Pest Manag. Sci.">
        <title>Glutamicibacter halophytocola-mediated host fitness of potato tuber moth on Solanaceae crops.</title>
        <authorList>
            <person name="Wang W."/>
            <person name="Xiao G."/>
            <person name="Du G."/>
            <person name="Chang L."/>
            <person name="Yang Y."/>
            <person name="Ye J."/>
            <person name="Chen B."/>
        </authorList>
    </citation>
    <scope>NUCLEOTIDE SEQUENCE</scope>
    <source>
        <strain evidence="4">S2</strain>
    </source>
</reference>
<keyword evidence="1" id="KW-0472">Membrane</keyword>
<evidence type="ECO:0000313" key="4">
    <source>
        <dbReference type="EMBL" id="UUX58151.1"/>
    </source>
</evidence>
<keyword evidence="1" id="KW-0812">Transmembrane</keyword>
<dbReference type="AlphaFoldDB" id="A0A5B8IVX4"/>
<dbReference type="EMBL" id="CP102487">
    <property type="protein sequence ID" value="UUX58151.1"/>
    <property type="molecule type" value="Genomic_DNA"/>
</dbReference>
<feature type="domain" description="VanZ-like" evidence="2">
    <location>
        <begin position="20"/>
        <end position="132"/>
    </location>
</feature>
<reference evidence="3 5" key="1">
    <citation type="submission" date="2019-07" db="EMBL/GenBank/DDBJ databases">
        <title>Complete Genome Sequence of drought tolerant Plant Growth-Promoting Rhizobacterium Glutamicibacter halophytocola DR408.</title>
        <authorList>
            <person name="Nishu S.D."/>
            <person name="Lee T.K."/>
        </authorList>
    </citation>
    <scope>NUCLEOTIDE SEQUENCE [LARGE SCALE GENOMIC DNA]</scope>
    <source>
        <strain evidence="3 5">DR408</strain>
    </source>
</reference>
<evidence type="ECO:0000313" key="5">
    <source>
        <dbReference type="Proteomes" id="UP000320717"/>
    </source>
</evidence>
<protein>
    <submittedName>
        <fullName evidence="4">VanZ family protein</fullName>
    </submittedName>
</protein>
<dbReference type="PANTHER" id="PTHR36834">
    <property type="entry name" value="MEMBRANE PROTEIN-RELATED"/>
    <property type="match status" value="1"/>
</dbReference>
<dbReference type="EMBL" id="CP042260">
    <property type="protein sequence ID" value="QDY66050.1"/>
    <property type="molecule type" value="Genomic_DNA"/>
</dbReference>
<dbReference type="Pfam" id="PF04892">
    <property type="entry name" value="VanZ"/>
    <property type="match status" value="1"/>
</dbReference>
<dbReference type="RefSeq" id="WP_060702374.1">
    <property type="nucleotide sequence ID" value="NZ_CP012750.1"/>
</dbReference>
<gene>
    <name evidence="3" type="ORF">FQA45_06845</name>
    <name evidence="4" type="ORF">NUH22_12670</name>
</gene>